<keyword evidence="7" id="KW-0961">Cell wall biogenesis/degradation</keyword>
<keyword evidence="10" id="KW-1185">Reference proteome</keyword>
<keyword evidence="4" id="KW-0964">Secreted</keyword>
<keyword evidence="3" id="KW-0134">Cell wall</keyword>
<evidence type="ECO:0000256" key="8">
    <source>
        <dbReference type="RuleBase" id="RU361169"/>
    </source>
</evidence>
<reference evidence="10" key="1">
    <citation type="journal article" date="2012" name="Nat. Commun.">
        <title>The genome of Prunus mume.</title>
        <authorList>
            <person name="Zhang Q."/>
            <person name="Chen W."/>
            <person name="Sun L."/>
            <person name="Zhao F."/>
            <person name="Huang B."/>
            <person name="Yang W."/>
            <person name="Tao Y."/>
            <person name="Wang J."/>
            <person name="Yuan Z."/>
            <person name="Fan G."/>
            <person name="Xing Z."/>
            <person name="Han C."/>
            <person name="Pan H."/>
            <person name="Zhong X."/>
            <person name="Shi W."/>
            <person name="Liang X."/>
            <person name="Du D."/>
            <person name="Sun F."/>
            <person name="Xu Z."/>
            <person name="Hao R."/>
            <person name="Lv T."/>
            <person name="Lv Y."/>
            <person name="Zheng Z."/>
            <person name="Sun M."/>
            <person name="Luo L."/>
            <person name="Cai M."/>
            <person name="Gao Y."/>
            <person name="Wang J."/>
            <person name="Yin Y."/>
            <person name="Xu X."/>
            <person name="Cheng T."/>
            <person name="Wang J."/>
        </authorList>
    </citation>
    <scope>NUCLEOTIDE SEQUENCE [LARGE SCALE GENOMIC DNA]</scope>
</reference>
<dbReference type="InterPro" id="IPR000743">
    <property type="entry name" value="Glyco_hydro_28"/>
</dbReference>
<reference evidence="11" key="2">
    <citation type="submission" date="2025-08" db="UniProtKB">
        <authorList>
            <consortium name="RefSeq"/>
        </authorList>
    </citation>
    <scope>IDENTIFICATION</scope>
</reference>
<evidence type="ECO:0000256" key="5">
    <source>
        <dbReference type="ARBA" id="ARBA00022801"/>
    </source>
</evidence>
<comment type="subcellular location">
    <subcellularLocation>
        <location evidence="1">Secreted</location>
        <location evidence="1">Cell wall</location>
    </subcellularLocation>
</comment>
<evidence type="ECO:0000256" key="9">
    <source>
        <dbReference type="SAM" id="SignalP"/>
    </source>
</evidence>
<dbReference type="Proteomes" id="UP000694861">
    <property type="component" value="Linkage group LG2"/>
</dbReference>
<dbReference type="RefSeq" id="XP_008224176.1">
    <property type="nucleotide sequence ID" value="XM_008225954.1"/>
</dbReference>
<organism evidence="10 11">
    <name type="scientific">Prunus mume</name>
    <name type="common">Japanese apricot</name>
    <name type="synonym">Armeniaca mume</name>
    <dbReference type="NCBI Taxonomy" id="102107"/>
    <lineage>
        <taxon>Eukaryota</taxon>
        <taxon>Viridiplantae</taxon>
        <taxon>Streptophyta</taxon>
        <taxon>Embryophyta</taxon>
        <taxon>Tracheophyta</taxon>
        <taxon>Spermatophyta</taxon>
        <taxon>Magnoliopsida</taxon>
        <taxon>eudicotyledons</taxon>
        <taxon>Gunneridae</taxon>
        <taxon>Pentapetalae</taxon>
        <taxon>rosids</taxon>
        <taxon>fabids</taxon>
        <taxon>Rosales</taxon>
        <taxon>Rosaceae</taxon>
        <taxon>Amygdaloideae</taxon>
        <taxon>Amygdaleae</taxon>
        <taxon>Prunus</taxon>
    </lineage>
</organism>
<evidence type="ECO:0000256" key="2">
    <source>
        <dbReference type="ARBA" id="ARBA00008834"/>
    </source>
</evidence>
<evidence type="ECO:0000256" key="6">
    <source>
        <dbReference type="ARBA" id="ARBA00023295"/>
    </source>
</evidence>
<evidence type="ECO:0000256" key="4">
    <source>
        <dbReference type="ARBA" id="ARBA00022525"/>
    </source>
</evidence>
<protein>
    <submittedName>
        <fullName evidence="11">Polygalacturonase-like</fullName>
    </submittedName>
</protein>
<evidence type="ECO:0000313" key="10">
    <source>
        <dbReference type="Proteomes" id="UP000694861"/>
    </source>
</evidence>
<evidence type="ECO:0000256" key="3">
    <source>
        <dbReference type="ARBA" id="ARBA00022512"/>
    </source>
</evidence>
<proteinExistence type="inferred from homology"/>
<dbReference type="InterPro" id="IPR011050">
    <property type="entry name" value="Pectin_lyase_fold/virulence"/>
</dbReference>
<keyword evidence="9" id="KW-0732">Signal</keyword>
<dbReference type="GeneID" id="103323930"/>
<dbReference type="Pfam" id="PF00295">
    <property type="entry name" value="Glyco_hydro_28"/>
    <property type="match status" value="1"/>
</dbReference>
<dbReference type="PANTHER" id="PTHR31375">
    <property type="match status" value="1"/>
</dbReference>
<evidence type="ECO:0000256" key="1">
    <source>
        <dbReference type="ARBA" id="ARBA00004191"/>
    </source>
</evidence>
<accession>A0ABM0NFT4</accession>
<sequence length="195" mass="21364">MALKLNLLAMLLFLLLASTSKAHASVFDVTSATYGAKPSSNVSKALAKAWSDACASPSASKVVVPSGTYKLKEATFRGPCKAPIEMQVQGTLQAPADASQLTRPDTWVDFQYIDMFTLSGGGTFDGQGALAWSQNDCHKNKNCKPIPINLRFKFLTNSKVQDITSLKQQIFPHACFPVQPYYISTSYHHNEVHLY</sequence>
<evidence type="ECO:0000256" key="7">
    <source>
        <dbReference type="ARBA" id="ARBA00023316"/>
    </source>
</evidence>
<keyword evidence="5 8" id="KW-0378">Hydrolase</keyword>
<comment type="similarity">
    <text evidence="2 8">Belongs to the glycosyl hydrolase 28 family.</text>
</comment>
<name>A0ABM0NFT4_PRUMU</name>
<dbReference type="Gene3D" id="2.160.20.10">
    <property type="entry name" value="Single-stranded right-handed beta-helix, Pectin lyase-like"/>
    <property type="match status" value="1"/>
</dbReference>
<dbReference type="InterPro" id="IPR012334">
    <property type="entry name" value="Pectin_lyas_fold"/>
</dbReference>
<evidence type="ECO:0000313" key="11">
    <source>
        <dbReference type="RefSeq" id="XP_008224176.1"/>
    </source>
</evidence>
<gene>
    <name evidence="11" type="primary">LOC103323930</name>
</gene>
<dbReference type="SUPFAM" id="SSF51126">
    <property type="entry name" value="Pectin lyase-like"/>
    <property type="match status" value="1"/>
</dbReference>
<keyword evidence="6 8" id="KW-0326">Glycosidase</keyword>
<feature type="signal peptide" evidence="9">
    <location>
        <begin position="1"/>
        <end position="24"/>
    </location>
</feature>
<feature type="chain" id="PRO_5045430963" evidence="9">
    <location>
        <begin position="25"/>
        <end position="195"/>
    </location>
</feature>